<keyword evidence="2" id="KW-1185">Reference proteome</keyword>
<protein>
    <submittedName>
        <fullName evidence="3">Secreted protein</fullName>
    </submittedName>
</protein>
<dbReference type="WBParaSite" id="L893_g6355.t1">
    <property type="protein sequence ID" value="L893_g6355.t1"/>
    <property type="gene ID" value="L893_g6355"/>
</dbReference>
<sequence>MAAMLTLICSMVIDTTPTAPVCADELSATCAEALTSASAEALTEAATAATWRIACWKLSISSLNACAVWAISSPPITRT</sequence>
<keyword evidence="1" id="KW-0732">Signal</keyword>
<dbReference type="Proteomes" id="UP000095287">
    <property type="component" value="Unplaced"/>
</dbReference>
<dbReference type="AlphaFoldDB" id="A0A1I8AJ77"/>
<evidence type="ECO:0000256" key="1">
    <source>
        <dbReference type="SAM" id="SignalP"/>
    </source>
</evidence>
<proteinExistence type="predicted"/>
<accession>A0A1I8AJ77</accession>
<evidence type="ECO:0000313" key="2">
    <source>
        <dbReference type="Proteomes" id="UP000095287"/>
    </source>
</evidence>
<evidence type="ECO:0000313" key="3">
    <source>
        <dbReference type="WBParaSite" id="L893_g6355.t1"/>
    </source>
</evidence>
<reference evidence="3" key="1">
    <citation type="submission" date="2016-11" db="UniProtKB">
        <authorList>
            <consortium name="WormBaseParasite"/>
        </authorList>
    </citation>
    <scope>IDENTIFICATION</scope>
</reference>
<organism evidence="2 3">
    <name type="scientific">Steinernema glaseri</name>
    <dbReference type="NCBI Taxonomy" id="37863"/>
    <lineage>
        <taxon>Eukaryota</taxon>
        <taxon>Metazoa</taxon>
        <taxon>Ecdysozoa</taxon>
        <taxon>Nematoda</taxon>
        <taxon>Chromadorea</taxon>
        <taxon>Rhabditida</taxon>
        <taxon>Tylenchina</taxon>
        <taxon>Panagrolaimomorpha</taxon>
        <taxon>Strongyloidoidea</taxon>
        <taxon>Steinernematidae</taxon>
        <taxon>Steinernema</taxon>
    </lineage>
</organism>
<feature type="signal peptide" evidence="1">
    <location>
        <begin position="1"/>
        <end position="23"/>
    </location>
</feature>
<name>A0A1I8AJ77_9BILA</name>
<feature type="chain" id="PRO_5009314768" evidence="1">
    <location>
        <begin position="24"/>
        <end position="79"/>
    </location>
</feature>